<dbReference type="GO" id="GO:0009396">
    <property type="term" value="P:folic acid-containing compound biosynthetic process"/>
    <property type="evidence" value="ECO:0007669"/>
    <property type="project" value="TreeGrafter"/>
</dbReference>
<evidence type="ECO:0008006" key="5">
    <source>
        <dbReference type="Google" id="ProtNLM"/>
    </source>
</evidence>
<dbReference type="Gene3D" id="3.40.50.10420">
    <property type="entry name" value="NagB/RpiA/CoA transferase-like"/>
    <property type="match status" value="1"/>
</dbReference>
<comment type="similarity">
    <text evidence="1">Belongs to the 5-formyltetrahydrofolate cyclo-ligase family.</text>
</comment>
<evidence type="ECO:0000256" key="3">
    <source>
        <dbReference type="ARBA" id="ARBA00022840"/>
    </source>
</evidence>
<keyword evidence="3" id="KW-0067">ATP-binding</keyword>
<dbReference type="GO" id="GO:0030272">
    <property type="term" value="F:5-formyltetrahydrofolate cyclo-ligase activity"/>
    <property type="evidence" value="ECO:0007669"/>
    <property type="project" value="TreeGrafter"/>
</dbReference>
<dbReference type="GO" id="GO:0035999">
    <property type="term" value="P:tetrahydrofolate interconversion"/>
    <property type="evidence" value="ECO:0007669"/>
    <property type="project" value="TreeGrafter"/>
</dbReference>
<name>X1HB02_9ZZZZ</name>
<organism evidence="4">
    <name type="scientific">marine sediment metagenome</name>
    <dbReference type="NCBI Taxonomy" id="412755"/>
    <lineage>
        <taxon>unclassified sequences</taxon>
        <taxon>metagenomes</taxon>
        <taxon>ecological metagenomes</taxon>
    </lineage>
</organism>
<dbReference type="PANTHER" id="PTHR23407">
    <property type="entry name" value="ATPASE INHIBITOR/5-FORMYLTETRAHYDROFOLATE CYCLO-LIGASE"/>
    <property type="match status" value="1"/>
</dbReference>
<reference evidence="4" key="1">
    <citation type="journal article" date="2014" name="Front. Microbiol.">
        <title>High frequency of phylogenetically diverse reductive dehalogenase-homologous genes in deep subseafloor sedimentary metagenomes.</title>
        <authorList>
            <person name="Kawai M."/>
            <person name="Futagami T."/>
            <person name="Toyoda A."/>
            <person name="Takaki Y."/>
            <person name="Nishi S."/>
            <person name="Hori S."/>
            <person name="Arai W."/>
            <person name="Tsubouchi T."/>
            <person name="Morono Y."/>
            <person name="Uchiyama I."/>
            <person name="Ito T."/>
            <person name="Fujiyama A."/>
            <person name="Inagaki F."/>
            <person name="Takami H."/>
        </authorList>
    </citation>
    <scope>NUCLEOTIDE SEQUENCE</scope>
    <source>
        <strain evidence="4">Expedition CK06-06</strain>
    </source>
</reference>
<dbReference type="GO" id="GO:0005524">
    <property type="term" value="F:ATP binding"/>
    <property type="evidence" value="ECO:0007669"/>
    <property type="project" value="UniProtKB-KW"/>
</dbReference>
<dbReference type="InterPro" id="IPR037171">
    <property type="entry name" value="NagB/RpiA_transferase-like"/>
</dbReference>
<comment type="caution">
    <text evidence="4">The sequence shown here is derived from an EMBL/GenBank/DDBJ whole genome shotgun (WGS) entry which is preliminary data.</text>
</comment>
<dbReference type="SUPFAM" id="SSF100950">
    <property type="entry name" value="NagB/RpiA/CoA transferase-like"/>
    <property type="match status" value="1"/>
</dbReference>
<dbReference type="AlphaFoldDB" id="X1HB02"/>
<protein>
    <recommendedName>
        <fullName evidence="5">5-formyltetrahydrofolate cyclo-ligase</fullName>
    </recommendedName>
</protein>
<sequence length="78" mass="9145">MNKEKIRKDILQRRLSLSSEEIKNKSNQIFLNLVKTTEFLNSQNIMFYVATRSEAQTEEMIKASLKMGKRIFVPIILP</sequence>
<feature type="non-terminal residue" evidence="4">
    <location>
        <position position="78"/>
    </location>
</feature>
<gene>
    <name evidence="4" type="ORF">S03H2_44879</name>
</gene>
<dbReference type="PANTHER" id="PTHR23407:SF1">
    <property type="entry name" value="5-FORMYLTETRAHYDROFOLATE CYCLO-LIGASE"/>
    <property type="match status" value="1"/>
</dbReference>
<evidence type="ECO:0000313" key="4">
    <source>
        <dbReference type="EMBL" id="GAH66557.1"/>
    </source>
</evidence>
<proteinExistence type="inferred from homology"/>
<evidence type="ECO:0000256" key="1">
    <source>
        <dbReference type="ARBA" id="ARBA00010638"/>
    </source>
</evidence>
<accession>X1HB02</accession>
<keyword evidence="2" id="KW-0547">Nucleotide-binding</keyword>
<dbReference type="EMBL" id="BARU01028086">
    <property type="protein sequence ID" value="GAH66557.1"/>
    <property type="molecule type" value="Genomic_DNA"/>
</dbReference>
<dbReference type="Pfam" id="PF01812">
    <property type="entry name" value="5-FTHF_cyc-lig"/>
    <property type="match status" value="1"/>
</dbReference>
<evidence type="ECO:0000256" key="2">
    <source>
        <dbReference type="ARBA" id="ARBA00022741"/>
    </source>
</evidence>
<dbReference type="InterPro" id="IPR024185">
    <property type="entry name" value="FTHF_cligase-like_sf"/>
</dbReference>
<dbReference type="InterPro" id="IPR002698">
    <property type="entry name" value="FTHF_cligase"/>
</dbReference>